<proteinExistence type="predicted"/>
<gene>
    <name evidence="1" type="ORF">FRY97_13475</name>
</gene>
<organism evidence="1 2">
    <name type="scientific">Phaeodactylibacter luteus</name>
    <dbReference type="NCBI Taxonomy" id="1564516"/>
    <lineage>
        <taxon>Bacteria</taxon>
        <taxon>Pseudomonadati</taxon>
        <taxon>Bacteroidota</taxon>
        <taxon>Saprospiria</taxon>
        <taxon>Saprospirales</taxon>
        <taxon>Haliscomenobacteraceae</taxon>
        <taxon>Phaeodactylibacter</taxon>
    </lineage>
</organism>
<dbReference type="InterPro" id="IPR043737">
    <property type="entry name" value="DUF5682"/>
</dbReference>
<dbReference type="InterPro" id="IPR050458">
    <property type="entry name" value="LolB"/>
</dbReference>
<reference evidence="1 2" key="1">
    <citation type="submission" date="2019-08" db="EMBL/GenBank/DDBJ databases">
        <title>Genome of Phaeodactylibacter luteus.</title>
        <authorList>
            <person name="Bowman J.P."/>
        </authorList>
    </citation>
    <scope>NUCLEOTIDE SEQUENCE [LARGE SCALE GENOMIC DNA]</scope>
    <source>
        <strain evidence="1 2">KCTC 42180</strain>
    </source>
</reference>
<dbReference type="PANTHER" id="PTHR30634:SF14">
    <property type="match status" value="1"/>
</dbReference>
<sequence length="746" mass="83143">MFKVYGIRHHGPGSARSLRKALAHHPPDCILIEAPQDTEGVLPYFNHPELKPPVAVLVYNTKDPGQAAYLPFARFSPEWQAAVFGLERQIPVHFMDLPMAMQFAEEGEESRQLSLGLPGPPEEAPEIKDPMGYMAQLAGYEDSERWWEATFEQPEHEADVFAAILQMNTAFRDELQRRENPHNLLREAFMRKVLRKAIKEGYKNIAVVCGAWHSPALHYLDRFKAKDDNALLKGRKKVKTQATWIPWTAERLAFQSGYRAGVVSPAYYNLLFHQREALVQHWMAKAAGLLRAEGFDASAAQAVDATRLAYALSSLSQQPLPGIAEMEAAALSVFGHGQVEVLHLIRQKLVIGEEVGDVPDAIPQIPLQKDLERRVKAARLARFYKAGEAGHKTLDLRKPTNLEASYLLHQLRALNIPWGSLLEEETNRLGSFSESWQLEWQPEYIIRLIQAGMWGNTVVGAVGQYLLKQASESRELNELVRLAQTALLCGTISTFPGLVGRIAEASALSKDTEALMRALPVLTDIQRYGDARQTDTSAVAQLVNELVPRICIGLPGALLHIEEEAARQWQQLILLNNNAISLLDQEALTEHWSEALQQVADAEPAHPLLQGLCTRIRYDKGGIGPGGAATRMRYALSYAPLAEDAALWLEGFLYGSALLLLHLPELWDILDEWVADQESHHFEATLPLLRRAFANFSPPEREKLLALARTSQKAEGGASAQQEPAIDQQRAKAVFPTLKLLLGLQD</sequence>
<dbReference type="OrthoDB" id="9768066at2"/>
<comment type="caution">
    <text evidence="1">The sequence shown here is derived from an EMBL/GenBank/DDBJ whole genome shotgun (WGS) entry which is preliminary data.</text>
</comment>
<accession>A0A5C6RKM2</accession>
<dbReference type="PANTHER" id="PTHR30634">
    <property type="entry name" value="OUTER MEMBRANE LOLAB LIPOPROTEIN INSERTION APPARATUS"/>
    <property type="match status" value="1"/>
</dbReference>
<keyword evidence="2" id="KW-1185">Reference proteome</keyword>
<dbReference type="AlphaFoldDB" id="A0A5C6RKM2"/>
<dbReference type="Pfam" id="PF18934">
    <property type="entry name" value="DUF5682"/>
    <property type="match status" value="1"/>
</dbReference>
<dbReference type="Proteomes" id="UP000321580">
    <property type="component" value="Unassembled WGS sequence"/>
</dbReference>
<evidence type="ECO:0000313" key="2">
    <source>
        <dbReference type="Proteomes" id="UP000321580"/>
    </source>
</evidence>
<dbReference type="EMBL" id="VOOR01000028">
    <property type="protein sequence ID" value="TXB62504.1"/>
    <property type="molecule type" value="Genomic_DNA"/>
</dbReference>
<name>A0A5C6RKM2_9BACT</name>
<dbReference type="RefSeq" id="WP_147168073.1">
    <property type="nucleotide sequence ID" value="NZ_VOOR01000028.1"/>
</dbReference>
<evidence type="ECO:0008006" key="3">
    <source>
        <dbReference type="Google" id="ProtNLM"/>
    </source>
</evidence>
<evidence type="ECO:0000313" key="1">
    <source>
        <dbReference type="EMBL" id="TXB62504.1"/>
    </source>
</evidence>
<protein>
    <recommendedName>
        <fullName evidence="3">4-aminobutyrate aminotransferase</fullName>
    </recommendedName>
</protein>